<name>A0A967EHB9_9RHOB</name>
<evidence type="ECO:0000313" key="5">
    <source>
        <dbReference type="EMBL" id="NHQ76036.1"/>
    </source>
</evidence>
<keyword evidence="3" id="KW-0804">Transcription</keyword>
<dbReference type="AlphaFoldDB" id="A0A967EHB9"/>
<dbReference type="RefSeq" id="WP_167200446.1">
    <property type="nucleotide sequence ID" value="NZ_JAAORB010000066.1"/>
</dbReference>
<organism evidence="5 6">
    <name type="scientific">Roseovarius gahaiensis</name>
    <dbReference type="NCBI Taxonomy" id="2716691"/>
    <lineage>
        <taxon>Bacteria</taxon>
        <taxon>Pseudomonadati</taxon>
        <taxon>Pseudomonadota</taxon>
        <taxon>Alphaproteobacteria</taxon>
        <taxon>Rhodobacterales</taxon>
        <taxon>Roseobacteraceae</taxon>
        <taxon>Roseovarius</taxon>
    </lineage>
</organism>
<dbReference type="SUPFAM" id="SSF47413">
    <property type="entry name" value="lambda repressor-like DNA-binding domains"/>
    <property type="match status" value="1"/>
</dbReference>
<evidence type="ECO:0000313" key="6">
    <source>
        <dbReference type="Proteomes" id="UP000639775"/>
    </source>
</evidence>
<protein>
    <submittedName>
        <fullName evidence="5">DNA-binding transcriptional regulator</fullName>
    </submittedName>
</protein>
<dbReference type="CDD" id="cd00093">
    <property type="entry name" value="HTH_XRE"/>
    <property type="match status" value="1"/>
</dbReference>
<dbReference type="PANTHER" id="PTHR36511">
    <property type="entry name" value="MERR FAMILY BACTERIAL REGULATORY PROTEIN"/>
    <property type="match status" value="1"/>
</dbReference>
<dbReference type="Gene3D" id="1.10.260.40">
    <property type="entry name" value="lambda repressor-like DNA-binding domains"/>
    <property type="match status" value="1"/>
</dbReference>
<keyword evidence="6" id="KW-1185">Reference proteome</keyword>
<evidence type="ECO:0000256" key="1">
    <source>
        <dbReference type="ARBA" id="ARBA00023015"/>
    </source>
</evidence>
<dbReference type="Proteomes" id="UP000639775">
    <property type="component" value="Unassembled WGS sequence"/>
</dbReference>
<evidence type="ECO:0000259" key="4">
    <source>
        <dbReference type="PROSITE" id="PS50943"/>
    </source>
</evidence>
<evidence type="ECO:0000256" key="3">
    <source>
        <dbReference type="ARBA" id="ARBA00023163"/>
    </source>
</evidence>
<evidence type="ECO:0000256" key="2">
    <source>
        <dbReference type="ARBA" id="ARBA00023125"/>
    </source>
</evidence>
<feature type="domain" description="HTH cro/C1-type" evidence="4">
    <location>
        <begin position="45"/>
        <end position="81"/>
    </location>
</feature>
<keyword evidence="1" id="KW-0805">Transcription regulation</keyword>
<gene>
    <name evidence="5" type="ORF">HAT86_16450</name>
</gene>
<dbReference type="GO" id="GO:0003677">
    <property type="term" value="F:DNA binding"/>
    <property type="evidence" value="ECO:0007669"/>
    <property type="project" value="UniProtKB-KW"/>
</dbReference>
<proteinExistence type="predicted"/>
<dbReference type="PROSITE" id="PS50943">
    <property type="entry name" value="HTH_CROC1"/>
    <property type="match status" value="1"/>
</dbReference>
<accession>A0A967EHB9</accession>
<comment type="caution">
    <text evidence="5">The sequence shown here is derived from an EMBL/GenBank/DDBJ whole genome shotgun (WGS) entry which is preliminary data.</text>
</comment>
<sequence length="100" mass="11085">MSDILDIAHDMAKDLHEVGAMDDITMRVMDELCLPEPRTFAAKDIKAIRKKTRMSQAVFAAFLNVGSNTIAQWEQGNRSPSGPSVRLLDVIDRKGIEAIT</sequence>
<dbReference type="InterPro" id="IPR001387">
    <property type="entry name" value="Cro/C1-type_HTH"/>
</dbReference>
<dbReference type="InterPro" id="IPR052359">
    <property type="entry name" value="HTH-type_reg/antitoxin"/>
</dbReference>
<dbReference type="InterPro" id="IPR010982">
    <property type="entry name" value="Lambda_DNA-bd_dom_sf"/>
</dbReference>
<dbReference type="EMBL" id="JAAORB010000066">
    <property type="protein sequence ID" value="NHQ76036.1"/>
    <property type="molecule type" value="Genomic_DNA"/>
</dbReference>
<keyword evidence="2 5" id="KW-0238">DNA-binding</keyword>
<dbReference type="PANTHER" id="PTHR36511:SF3">
    <property type="entry name" value="ANTITOXIN HIGA-2"/>
    <property type="match status" value="1"/>
</dbReference>
<reference evidence="5" key="1">
    <citation type="submission" date="2020-03" db="EMBL/GenBank/DDBJ databases">
        <title>Roseovarius gahaiensis sp. nov., isolated from Gahai Saline Lake, China.</title>
        <authorList>
            <person name="Sun X."/>
        </authorList>
    </citation>
    <scope>NUCLEOTIDE SEQUENCE</scope>
    <source>
        <strain evidence="5">GH877</strain>
    </source>
</reference>
<dbReference type="Pfam" id="PF01381">
    <property type="entry name" value="HTH_3"/>
    <property type="match status" value="1"/>
</dbReference>
<dbReference type="SMART" id="SM00530">
    <property type="entry name" value="HTH_XRE"/>
    <property type="match status" value="1"/>
</dbReference>